<reference evidence="1" key="1">
    <citation type="submission" date="2021-06" db="EMBL/GenBank/DDBJ databases">
        <authorList>
            <person name="Criscuolo A."/>
        </authorList>
    </citation>
    <scope>NUCLEOTIDE SEQUENCE</scope>
    <source>
        <strain evidence="1">CIP111600</strain>
    </source>
</reference>
<dbReference type="RefSeq" id="WP_218091053.1">
    <property type="nucleotide sequence ID" value="NZ_CAJVAS010000004.1"/>
</dbReference>
<proteinExistence type="predicted"/>
<gene>
    <name evidence="1" type="ORF">PAESOLCIP111_01232</name>
</gene>
<evidence type="ECO:0000313" key="1">
    <source>
        <dbReference type="EMBL" id="CAG7610371.1"/>
    </source>
</evidence>
<sequence>MQEREKIQAELQYVVKLYSDLVELLLAKMNHDGVSRISHADMARHVGLPKKDFSMMLQKYINFGLIEKTGFAAYRVIHTDMMKTSLAAIFDLLDTIDSHPGLSYQQQAKELGVTEKELGNIYGSLVYLLQG</sequence>
<comment type="caution">
    <text evidence="1">The sequence shown here is derived from an EMBL/GenBank/DDBJ whole genome shotgun (WGS) entry which is preliminary data.</text>
</comment>
<dbReference type="EMBL" id="CAJVAS010000004">
    <property type="protein sequence ID" value="CAG7610371.1"/>
    <property type="molecule type" value="Genomic_DNA"/>
</dbReference>
<name>A0A916JZS6_9BACL</name>
<evidence type="ECO:0000313" key="2">
    <source>
        <dbReference type="Proteomes" id="UP000693672"/>
    </source>
</evidence>
<dbReference type="Proteomes" id="UP000693672">
    <property type="component" value="Unassembled WGS sequence"/>
</dbReference>
<organism evidence="1 2">
    <name type="scientific">Paenibacillus solanacearum</name>
    <dbReference type="NCBI Taxonomy" id="2048548"/>
    <lineage>
        <taxon>Bacteria</taxon>
        <taxon>Bacillati</taxon>
        <taxon>Bacillota</taxon>
        <taxon>Bacilli</taxon>
        <taxon>Bacillales</taxon>
        <taxon>Paenibacillaceae</taxon>
        <taxon>Paenibacillus</taxon>
    </lineage>
</organism>
<keyword evidence="2" id="KW-1185">Reference proteome</keyword>
<dbReference type="AlphaFoldDB" id="A0A916JZS6"/>
<accession>A0A916JZS6</accession>
<protein>
    <submittedName>
        <fullName evidence="1">Uncharacterized protein</fullName>
    </submittedName>
</protein>